<feature type="domain" description="Aldehyde dehydrogenase" evidence="8">
    <location>
        <begin position="27"/>
        <end position="367"/>
    </location>
</feature>
<accession>A0A0D6P5Z5</accession>
<evidence type="ECO:0000259" key="8">
    <source>
        <dbReference type="Pfam" id="PF00171"/>
    </source>
</evidence>
<evidence type="ECO:0000256" key="1">
    <source>
        <dbReference type="ARBA" id="ARBA00009986"/>
    </source>
</evidence>
<dbReference type="PROSITE" id="PS00687">
    <property type="entry name" value="ALDEHYDE_DEHYDR_GLU"/>
    <property type="match status" value="1"/>
</dbReference>
<dbReference type="InterPro" id="IPR029510">
    <property type="entry name" value="Ald_DH_CS_GLU"/>
</dbReference>
<feature type="active site" evidence="5">
    <location>
        <position position="181"/>
    </location>
</feature>
<sequence>MVPTLNAIRHSRRHLARWMRPQRRPVAWTFRPARAWIRYQPLGCIGIIAPWNYPLYLALAPLVDALAAGNRALIKPSEYTPRLAELLARVIGRAFAAEEVAVVTGGPDVAAAFASLPFDHLLFTGSTAIGRRVMAAAAANLTPVTLELGGKSPVIVGPDYGVRSAARSIAFGKFFNAGQTCVAPDYVLAPTHMVRPLAVALLREAQRAYPTVADNPDYTAMITERHHARLVAAIEAARAAGAEVLAHEDAGAAGLRKIGPTIVLAPPAGSLLMQEEIFGPVLPILPYDTIEAAIATVNAGDRPLALYCLTHDAALREAVLARTLSGGVTLNGTLLHVTQDGLPFGGVGPSGIGAYHGRAGFERFSHARGIFQPGRFNGLELVRPPYGFVARRIARLLIGR</sequence>
<proteinExistence type="inferred from homology"/>
<feature type="active site" evidence="5 6">
    <location>
        <position position="147"/>
    </location>
</feature>
<dbReference type="PANTHER" id="PTHR43570">
    <property type="entry name" value="ALDEHYDE DEHYDROGENASE"/>
    <property type="match status" value="1"/>
</dbReference>
<evidence type="ECO:0000256" key="5">
    <source>
        <dbReference type="PIRSR" id="PIRSR036492-1"/>
    </source>
</evidence>
<evidence type="ECO:0000256" key="3">
    <source>
        <dbReference type="ARBA" id="ARBA00023027"/>
    </source>
</evidence>
<dbReference type="InterPro" id="IPR012394">
    <property type="entry name" value="Aldehyde_DH_NAD(P)"/>
</dbReference>
<comment type="caution">
    <text evidence="9">The sequence shown here is derived from an EMBL/GenBank/DDBJ whole genome shotgun (WGS) entry which is preliminary data.</text>
</comment>
<evidence type="ECO:0000256" key="4">
    <source>
        <dbReference type="PIRNR" id="PIRNR036492"/>
    </source>
</evidence>
<keyword evidence="3" id="KW-0520">NAD</keyword>
<keyword evidence="2 4" id="KW-0560">Oxidoreductase</keyword>
<evidence type="ECO:0000256" key="2">
    <source>
        <dbReference type="ARBA" id="ARBA00023002"/>
    </source>
</evidence>
<evidence type="ECO:0000256" key="6">
    <source>
        <dbReference type="PROSITE-ProRule" id="PRU10007"/>
    </source>
</evidence>
<dbReference type="PROSITE" id="PS00070">
    <property type="entry name" value="ALDEHYDE_DEHYDR_CYS"/>
    <property type="match status" value="1"/>
</dbReference>
<dbReference type="EMBL" id="BANB01000160">
    <property type="protein sequence ID" value="GAN76761.1"/>
    <property type="molecule type" value="Genomic_DNA"/>
</dbReference>
<name>A0A0D6P5Z5_9PROT</name>
<dbReference type="Gene3D" id="3.40.605.10">
    <property type="entry name" value="Aldehyde Dehydrogenase, Chain A, domain 1"/>
    <property type="match status" value="1"/>
</dbReference>
<dbReference type="InterPro" id="IPR016161">
    <property type="entry name" value="Ald_DH/histidinol_DH"/>
</dbReference>
<evidence type="ECO:0000313" key="9">
    <source>
        <dbReference type="EMBL" id="GAN76761.1"/>
    </source>
</evidence>
<dbReference type="InterPro" id="IPR015590">
    <property type="entry name" value="Aldehyde_DH_dom"/>
</dbReference>
<reference evidence="9 10" key="1">
    <citation type="submission" date="2012-11" db="EMBL/GenBank/DDBJ databases">
        <title>Whole genome sequence of Acidisphaera rubrifaciens HS-AP3.</title>
        <authorList>
            <person name="Azuma Y."/>
            <person name="Higashiura N."/>
            <person name="Hirakawa H."/>
            <person name="Matsushita K."/>
        </authorList>
    </citation>
    <scope>NUCLEOTIDE SEQUENCE [LARGE SCALE GENOMIC DNA]</scope>
    <source>
        <strain evidence="9 10">HS-AP3</strain>
    </source>
</reference>
<protein>
    <recommendedName>
        <fullName evidence="4">Aldehyde dehydrogenase</fullName>
    </recommendedName>
</protein>
<dbReference type="PIRSF" id="PIRSF036492">
    <property type="entry name" value="ALDH"/>
    <property type="match status" value="1"/>
</dbReference>
<dbReference type="Pfam" id="PF00171">
    <property type="entry name" value="Aldedh"/>
    <property type="match status" value="1"/>
</dbReference>
<dbReference type="InterPro" id="IPR016162">
    <property type="entry name" value="Ald_DH_N"/>
</dbReference>
<dbReference type="SUPFAM" id="SSF53720">
    <property type="entry name" value="ALDH-like"/>
    <property type="match status" value="1"/>
</dbReference>
<evidence type="ECO:0000256" key="7">
    <source>
        <dbReference type="RuleBase" id="RU003345"/>
    </source>
</evidence>
<dbReference type="Proteomes" id="UP000032680">
    <property type="component" value="Unassembled WGS sequence"/>
</dbReference>
<dbReference type="InterPro" id="IPR016163">
    <property type="entry name" value="Ald_DH_C"/>
</dbReference>
<dbReference type="Gene3D" id="3.40.309.10">
    <property type="entry name" value="Aldehyde Dehydrogenase, Chain A, domain 2"/>
    <property type="match status" value="1"/>
</dbReference>
<gene>
    <name evidence="9" type="ORF">Asru_0160_11</name>
</gene>
<evidence type="ECO:0000313" key="10">
    <source>
        <dbReference type="Proteomes" id="UP000032680"/>
    </source>
</evidence>
<organism evidence="9 10">
    <name type="scientific">Acidisphaera rubrifaciens HS-AP3</name>
    <dbReference type="NCBI Taxonomy" id="1231350"/>
    <lineage>
        <taxon>Bacteria</taxon>
        <taxon>Pseudomonadati</taxon>
        <taxon>Pseudomonadota</taxon>
        <taxon>Alphaproteobacteria</taxon>
        <taxon>Acetobacterales</taxon>
        <taxon>Acetobacteraceae</taxon>
        <taxon>Acidisphaera</taxon>
    </lineage>
</organism>
<dbReference type="PANTHER" id="PTHR43570:SF20">
    <property type="entry name" value="ALDEHYDE DEHYDROGENASE ALDX-RELATED"/>
    <property type="match status" value="1"/>
</dbReference>
<dbReference type="GO" id="GO:0005737">
    <property type="term" value="C:cytoplasm"/>
    <property type="evidence" value="ECO:0007669"/>
    <property type="project" value="TreeGrafter"/>
</dbReference>
<keyword evidence="10" id="KW-1185">Reference proteome</keyword>
<dbReference type="GO" id="GO:0006081">
    <property type="term" value="P:aldehyde metabolic process"/>
    <property type="evidence" value="ECO:0007669"/>
    <property type="project" value="InterPro"/>
</dbReference>
<dbReference type="AlphaFoldDB" id="A0A0D6P5Z5"/>
<comment type="similarity">
    <text evidence="1 4 7">Belongs to the aldehyde dehydrogenase family.</text>
</comment>
<dbReference type="InterPro" id="IPR016160">
    <property type="entry name" value="Ald_DH_CS_CYS"/>
</dbReference>
<dbReference type="GO" id="GO:0004029">
    <property type="term" value="F:aldehyde dehydrogenase (NAD+) activity"/>
    <property type="evidence" value="ECO:0007669"/>
    <property type="project" value="TreeGrafter"/>
</dbReference>